<evidence type="ECO:0000313" key="4">
    <source>
        <dbReference type="Proteomes" id="UP000515377"/>
    </source>
</evidence>
<dbReference type="EMBL" id="CP033227">
    <property type="protein sequence ID" value="AYO75803.1"/>
    <property type="molecule type" value="Genomic_DNA"/>
</dbReference>
<accession>A0A3G2ULH5</accession>
<geneLocation type="plasmid" evidence="1">
    <name>pF1</name>
</geneLocation>
<evidence type="ECO:0000313" key="3">
    <source>
        <dbReference type="Proteomes" id="UP000280708"/>
    </source>
</evidence>
<geneLocation type="plasmid" evidence="3">
    <name>pf1</name>
</geneLocation>
<organism evidence="1 3">
    <name type="scientific">Sphingobium yanoikuyae</name>
    <name type="common">Sphingomonas yanoikuyae</name>
    <dbReference type="NCBI Taxonomy" id="13690"/>
    <lineage>
        <taxon>Bacteria</taxon>
        <taxon>Pseudomonadati</taxon>
        <taxon>Pseudomonadota</taxon>
        <taxon>Alphaproteobacteria</taxon>
        <taxon>Sphingomonadales</taxon>
        <taxon>Sphingomonadaceae</taxon>
        <taxon>Sphingobium</taxon>
    </lineage>
</organism>
<geneLocation type="plasmid" evidence="2 4">
    <name>unnamed1</name>
</geneLocation>
<dbReference type="Pfam" id="PF12599">
    <property type="entry name" value="DUF3768"/>
    <property type="match status" value="1"/>
</dbReference>
<dbReference type="InterPro" id="IPR022243">
    <property type="entry name" value="DUF3768"/>
</dbReference>
<dbReference type="RefSeq" id="WP_069336073.1">
    <property type="nucleotide sequence ID" value="NZ_CALUBW010000174.1"/>
</dbReference>
<protein>
    <submittedName>
        <fullName evidence="1">DUF3768 domain-containing protein</fullName>
    </submittedName>
</protein>
<gene>
    <name evidence="1" type="ORF">EBF16_02200</name>
    <name evidence="2" type="ORF">H3V42_32235</name>
</gene>
<proteinExistence type="predicted"/>
<evidence type="ECO:0000313" key="2">
    <source>
        <dbReference type="EMBL" id="QNG49498.1"/>
    </source>
</evidence>
<reference evidence="1 3" key="1">
    <citation type="submission" date="2018-10" db="EMBL/GenBank/DDBJ databases">
        <title>Characterization and genome analysis of a novel bacterium Sphingobium yanoikuyae SJTF8 capable of degrading PAHs.</title>
        <authorList>
            <person name="Yin C."/>
            <person name="Xiong W."/>
            <person name="Liang R."/>
        </authorList>
    </citation>
    <scope>NUCLEOTIDE SEQUENCE [LARGE SCALE GENOMIC DNA]</scope>
    <source>
        <strain evidence="1 3">SJTF8</strain>
        <plasmid evidence="3">pf1</plasmid>
        <plasmid evidence="1">pF1</plasmid>
    </source>
</reference>
<dbReference type="Proteomes" id="UP000280708">
    <property type="component" value="Plasmid pF1"/>
</dbReference>
<dbReference type="Proteomes" id="UP000515377">
    <property type="component" value="Plasmid unnamed1"/>
</dbReference>
<dbReference type="EMBL" id="CP060123">
    <property type="protein sequence ID" value="QNG49498.1"/>
    <property type="molecule type" value="Genomic_DNA"/>
</dbReference>
<evidence type="ECO:0000313" key="1">
    <source>
        <dbReference type="EMBL" id="AYO75803.1"/>
    </source>
</evidence>
<dbReference type="AlphaFoldDB" id="A0A3G2ULH5"/>
<name>A0A3G2ULH5_SPHYA</name>
<sequence>MICAATDTRIDTIGRLNDRCRQGLDRTARIVVTRTCLGALAGDTPASEAIAQAHLLQALRRCTFDPRDKERNRGEFTVGDVRVFFSIDYYDEHLEYGSQDPADARITRRVLTLMLREDL</sequence>
<reference evidence="2 4" key="2">
    <citation type="submission" date="2020-07" db="EMBL/GenBank/DDBJ databases">
        <title>Whole genome sequence of Sphingobium yanoikuyae A3.</title>
        <authorList>
            <person name="Han S.-S."/>
        </authorList>
    </citation>
    <scope>NUCLEOTIDE SEQUENCE [LARGE SCALE GENOMIC DNA]</scope>
    <source>
        <strain evidence="2 4">A3</strain>
        <plasmid evidence="2 4">unnamed1</plasmid>
    </source>
</reference>
<keyword evidence="1" id="KW-0614">Plasmid</keyword>